<evidence type="ECO:0000256" key="2">
    <source>
        <dbReference type="SAM" id="Phobius"/>
    </source>
</evidence>
<evidence type="ECO:0000313" key="3">
    <source>
        <dbReference type="EMBL" id="KAF7188321.1"/>
    </source>
</evidence>
<feature type="transmembrane region" description="Helical" evidence="2">
    <location>
        <begin position="72"/>
        <end position="97"/>
    </location>
</feature>
<gene>
    <name evidence="3" type="ORF">HII31_10385</name>
</gene>
<feature type="compositionally biased region" description="Pro residues" evidence="1">
    <location>
        <begin position="1"/>
        <end position="12"/>
    </location>
</feature>
<keyword evidence="2" id="KW-0472">Membrane</keyword>
<protein>
    <submittedName>
        <fullName evidence="3">Uncharacterized protein</fullName>
    </submittedName>
</protein>
<keyword evidence="2" id="KW-1133">Transmembrane helix</keyword>
<dbReference type="Proteomes" id="UP000660729">
    <property type="component" value="Unassembled WGS sequence"/>
</dbReference>
<keyword evidence="4" id="KW-1185">Reference proteome</keyword>
<dbReference type="Pfam" id="PF11374">
    <property type="entry name" value="DUF3176"/>
    <property type="match status" value="1"/>
</dbReference>
<organism evidence="3 4">
    <name type="scientific">Pseudocercospora fuligena</name>
    <dbReference type="NCBI Taxonomy" id="685502"/>
    <lineage>
        <taxon>Eukaryota</taxon>
        <taxon>Fungi</taxon>
        <taxon>Dikarya</taxon>
        <taxon>Ascomycota</taxon>
        <taxon>Pezizomycotina</taxon>
        <taxon>Dothideomycetes</taxon>
        <taxon>Dothideomycetidae</taxon>
        <taxon>Mycosphaerellales</taxon>
        <taxon>Mycosphaerellaceae</taxon>
        <taxon>Pseudocercospora</taxon>
    </lineage>
</organism>
<feature type="transmembrane region" description="Helical" evidence="2">
    <location>
        <begin position="117"/>
        <end position="142"/>
    </location>
</feature>
<name>A0A8H6RBZ4_9PEZI</name>
<feature type="transmembrane region" description="Helical" evidence="2">
    <location>
        <begin position="501"/>
        <end position="522"/>
    </location>
</feature>
<dbReference type="InterPro" id="IPR021514">
    <property type="entry name" value="DUF3176"/>
</dbReference>
<feature type="region of interest" description="Disordered" evidence="1">
    <location>
        <begin position="1"/>
        <end position="62"/>
    </location>
</feature>
<dbReference type="PANTHER" id="PTHR35394">
    <property type="entry name" value="DUF3176 DOMAIN-CONTAINING PROTEIN"/>
    <property type="match status" value="1"/>
</dbReference>
<accession>A0A8H6RBZ4</accession>
<evidence type="ECO:0000256" key="1">
    <source>
        <dbReference type="SAM" id="MobiDB-lite"/>
    </source>
</evidence>
<feature type="transmembrane region" description="Helical" evidence="2">
    <location>
        <begin position="163"/>
        <end position="192"/>
    </location>
</feature>
<dbReference type="EMBL" id="JABCIY010000211">
    <property type="protein sequence ID" value="KAF7188321.1"/>
    <property type="molecule type" value="Genomic_DNA"/>
</dbReference>
<sequence>MPVAPEPVPAPPVDSHQPVGQQEALLENPPSDQAAILETASNTEDRTASTSSSGHRSATREKQRPIESWHSICLWEILIAALSVSCMIAVAAILLAVQGHSLASWKLPISPNALISIFTTVSKSAALLVLAEGICQLKWIFFSQSSRRLKDFASFDEASRGPWGALLFISSVGPRAWTAALGALVIVLTLAMEPFVQQVLTYPTGMIPSGNVSATIGTTRSFDSGRTEGAVTTGQSSDLINAMALGIFTSDTQTGFSCPTGNCTWPAFQSLGVCSDCTDMGAMDVCPAGDSSAYMYMYSGTPGCLFRSYDPNPTNETLFVNATSAFSCSASTFANISIVYASDPVTTPWASRRAHKCVLSFCRKSYERTTFTGDVLKDTASQPKALIAGSTGSGPNRTGLCPFQVDGEANGDDETYWINGNDINIVGIALASLFWSSLNTNLGANNHVAAALSRRNGGDIPRTMDDVATSMTNQIRQGTNATQIHGTALIPVVHIKVSWPWLIYPAALVLAAVSFLIVTIVLSHKQRHIAWKSSTLATMYHSVHSQGTAGARLYISKSMRNAASESKALLSRDEDGGVALIYKD</sequence>
<dbReference type="OrthoDB" id="5242705at2759"/>
<dbReference type="PANTHER" id="PTHR35394:SF5">
    <property type="entry name" value="DUF3176 DOMAIN-CONTAINING PROTEIN"/>
    <property type="match status" value="1"/>
</dbReference>
<reference evidence="3" key="1">
    <citation type="submission" date="2020-04" db="EMBL/GenBank/DDBJ databases">
        <title>Draft genome resource of the tomato pathogen Pseudocercospora fuligena.</title>
        <authorList>
            <person name="Zaccaron A."/>
        </authorList>
    </citation>
    <scope>NUCLEOTIDE SEQUENCE</scope>
    <source>
        <strain evidence="3">PF001</strain>
    </source>
</reference>
<comment type="caution">
    <text evidence="3">The sequence shown here is derived from an EMBL/GenBank/DDBJ whole genome shotgun (WGS) entry which is preliminary data.</text>
</comment>
<keyword evidence="2" id="KW-0812">Transmembrane</keyword>
<evidence type="ECO:0000313" key="4">
    <source>
        <dbReference type="Proteomes" id="UP000660729"/>
    </source>
</evidence>
<dbReference type="AlphaFoldDB" id="A0A8H6RBZ4"/>
<proteinExistence type="predicted"/>